<dbReference type="OMA" id="VSWSNVE"/>
<keyword evidence="1" id="KW-0472">Membrane</keyword>
<feature type="transmembrane region" description="Helical" evidence="1">
    <location>
        <begin position="38"/>
        <end position="62"/>
    </location>
</feature>
<dbReference type="KEGG" id="psoj:PHYSODRAFT_471988"/>
<dbReference type="InParanoid" id="G4YI86"/>
<dbReference type="Pfam" id="PF02517">
    <property type="entry name" value="Rce1-like"/>
    <property type="match status" value="1"/>
</dbReference>
<dbReference type="InterPro" id="IPR052710">
    <property type="entry name" value="CAAX_protease"/>
</dbReference>
<dbReference type="GO" id="GO:0080120">
    <property type="term" value="P:CAAX-box protein maturation"/>
    <property type="evidence" value="ECO:0007669"/>
    <property type="project" value="UniProtKB-ARBA"/>
</dbReference>
<reference evidence="3 4" key="1">
    <citation type="journal article" date="2006" name="Science">
        <title>Phytophthora genome sequences uncover evolutionary origins and mechanisms of pathogenesis.</title>
        <authorList>
            <person name="Tyler B.M."/>
            <person name="Tripathy S."/>
            <person name="Zhang X."/>
            <person name="Dehal P."/>
            <person name="Jiang R.H."/>
            <person name="Aerts A."/>
            <person name="Arredondo F.D."/>
            <person name="Baxter L."/>
            <person name="Bensasson D."/>
            <person name="Beynon J.L."/>
            <person name="Chapman J."/>
            <person name="Damasceno C.M."/>
            <person name="Dorrance A.E."/>
            <person name="Dou D."/>
            <person name="Dickerman A.W."/>
            <person name="Dubchak I.L."/>
            <person name="Garbelotto M."/>
            <person name="Gijzen M."/>
            <person name="Gordon S.G."/>
            <person name="Govers F."/>
            <person name="Grunwald N.J."/>
            <person name="Huang W."/>
            <person name="Ivors K.L."/>
            <person name="Jones R.W."/>
            <person name="Kamoun S."/>
            <person name="Krampis K."/>
            <person name="Lamour K.H."/>
            <person name="Lee M.K."/>
            <person name="McDonald W.H."/>
            <person name="Medina M."/>
            <person name="Meijer H.J."/>
            <person name="Nordberg E.K."/>
            <person name="Maclean D.J."/>
            <person name="Ospina-Giraldo M.D."/>
            <person name="Morris P.F."/>
            <person name="Phuntumart V."/>
            <person name="Putnam N.H."/>
            <person name="Rash S."/>
            <person name="Rose J.K."/>
            <person name="Sakihama Y."/>
            <person name="Salamov A.A."/>
            <person name="Savidor A."/>
            <person name="Scheuring C.F."/>
            <person name="Smith B.M."/>
            <person name="Sobral B.W."/>
            <person name="Terry A."/>
            <person name="Torto-Alalibo T.A."/>
            <person name="Win J."/>
            <person name="Xu Z."/>
            <person name="Zhang H."/>
            <person name="Grigoriev I.V."/>
            <person name="Rokhsar D.S."/>
            <person name="Boore J.L."/>
        </authorList>
    </citation>
    <scope>NUCLEOTIDE SEQUENCE [LARGE SCALE GENOMIC DNA]</scope>
    <source>
        <strain evidence="3 4">P6497</strain>
    </source>
</reference>
<sequence>MELALVSGVAFLLLLTSSVAGALVRGLLLSVVGTYEGVHVVVQLCEAATFGWGLVAFMSWFFHVPKRDLVRRLTGFGGREGRACAASVLLHSAAAVAVLSWQPPSEEGQMTWAEMLTNLLLAPMKEELFFRGVFALVAINRLQSVKWGASISSILFAVIHLANARHLGAQLSASYLVFQVAWALLVGLFLALELAASGSLVECVVLHMINNLFALGVARNATVDLTQPQVLTSMLASFTIYAVAIAKQLQALGHKTPRDKEL</sequence>
<proteinExistence type="predicted"/>
<gene>
    <name evidence="3" type="ORF">PHYSODRAFT_471988</name>
</gene>
<organism evidence="3 4">
    <name type="scientific">Phytophthora sojae (strain P6497)</name>
    <name type="common">Soybean stem and root rot agent</name>
    <name type="synonym">Phytophthora megasperma f. sp. glycines</name>
    <dbReference type="NCBI Taxonomy" id="1094619"/>
    <lineage>
        <taxon>Eukaryota</taxon>
        <taxon>Sar</taxon>
        <taxon>Stramenopiles</taxon>
        <taxon>Oomycota</taxon>
        <taxon>Peronosporomycetes</taxon>
        <taxon>Peronosporales</taxon>
        <taxon>Peronosporaceae</taxon>
        <taxon>Phytophthora</taxon>
    </lineage>
</organism>
<dbReference type="AlphaFoldDB" id="G4YI86"/>
<accession>G4YI86</accession>
<keyword evidence="4" id="KW-1185">Reference proteome</keyword>
<evidence type="ECO:0000259" key="2">
    <source>
        <dbReference type="Pfam" id="PF02517"/>
    </source>
</evidence>
<protein>
    <recommendedName>
        <fullName evidence="2">CAAX prenyl protease 2/Lysostaphin resistance protein A-like domain-containing protein</fullName>
    </recommendedName>
</protein>
<dbReference type="GO" id="GO:0004175">
    <property type="term" value="F:endopeptidase activity"/>
    <property type="evidence" value="ECO:0007669"/>
    <property type="project" value="UniProtKB-ARBA"/>
</dbReference>
<dbReference type="Proteomes" id="UP000002640">
    <property type="component" value="Unassembled WGS sequence"/>
</dbReference>
<keyword evidence="1" id="KW-0812">Transmembrane</keyword>
<dbReference type="InterPro" id="IPR003675">
    <property type="entry name" value="Rce1/LyrA-like_dom"/>
</dbReference>
<evidence type="ECO:0000256" key="1">
    <source>
        <dbReference type="SAM" id="Phobius"/>
    </source>
</evidence>
<dbReference type="PANTHER" id="PTHR36435">
    <property type="entry name" value="SLR1288 PROTEIN"/>
    <property type="match status" value="1"/>
</dbReference>
<keyword evidence="1" id="KW-1133">Transmembrane helix</keyword>
<dbReference type="GeneID" id="20654172"/>
<dbReference type="PANTHER" id="PTHR36435:SF1">
    <property type="entry name" value="CAAX AMINO TERMINAL PROTEASE FAMILY PROTEIN"/>
    <property type="match status" value="1"/>
</dbReference>
<feature type="domain" description="CAAX prenyl protease 2/Lysostaphin resistance protein A-like" evidence="2">
    <location>
        <begin position="110"/>
        <end position="213"/>
    </location>
</feature>
<name>G4YI86_PHYSP</name>
<feature type="transmembrane region" description="Helical" evidence="1">
    <location>
        <begin position="176"/>
        <end position="209"/>
    </location>
</feature>
<evidence type="ECO:0000313" key="3">
    <source>
        <dbReference type="EMBL" id="EGZ27469.1"/>
    </source>
</evidence>
<evidence type="ECO:0000313" key="4">
    <source>
        <dbReference type="Proteomes" id="UP000002640"/>
    </source>
</evidence>
<dbReference type="EMBL" id="JH159151">
    <property type="protein sequence ID" value="EGZ27469.1"/>
    <property type="molecule type" value="Genomic_DNA"/>
</dbReference>
<feature type="transmembrane region" description="Helical" evidence="1">
    <location>
        <begin position="147"/>
        <end position="164"/>
    </location>
</feature>
<dbReference type="RefSeq" id="XP_009514744.1">
    <property type="nucleotide sequence ID" value="XM_009516449.1"/>
</dbReference>